<dbReference type="InterPro" id="IPR021329">
    <property type="entry name" value="DUF2938"/>
</dbReference>
<protein>
    <submittedName>
        <fullName evidence="2">DUF2938 domain-containing protein</fullName>
    </submittedName>
</protein>
<evidence type="ECO:0000256" key="1">
    <source>
        <dbReference type="SAM" id="Phobius"/>
    </source>
</evidence>
<evidence type="ECO:0000313" key="3">
    <source>
        <dbReference type="Proteomes" id="UP000664303"/>
    </source>
</evidence>
<dbReference type="RefSeq" id="WP_206562626.1">
    <property type="nucleotide sequence ID" value="NZ_JAFKCZ010000028.1"/>
</dbReference>
<feature type="transmembrane region" description="Helical" evidence="1">
    <location>
        <begin position="140"/>
        <end position="161"/>
    </location>
</feature>
<organism evidence="2 3">
    <name type="scientific">Parahaliea mediterranea</name>
    <dbReference type="NCBI Taxonomy" id="651086"/>
    <lineage>
        <taxon>Bacteria</taxon>
        <taxon>Pseudomonadati</taxon>
        <taxon>Pseudomonadota</taxon>
        <taxon>Gammaproteobacteria</taxon>
        <taxon>Cellvibrionales</taxon>
        <taxon>Halieaceae</taxon>
        <taxon>Parahaliea</taxon>
    </lineage>
</organism>
<reference evidence="2" key="1">
    <citation type="submission" date="2021-02" db="EMBL/GenBank/DDBJ databases">
        <title>PHA producing bacteria isolated from coastal sediment in Guangdong, Shenzhen.</title>
        <authorList>
            <person name="Zheng W."/>
            <person name="Yu S."/>
            <person name="Huang Y."/>
        </authorList>
    </citation>
    <scope>NUCLEOTIDE SEQUENCE</scope>
    <source>
        <strain evidence="2">TN14-10</strain>
    </source>
</reference>
<feature type="transmembrane region" description="Helical" evidence="1">
    <location>
        <begin position="74"/>
        <end position="93"/>
    </location>
</feature>
<dbReference type="EMBL" id="JAFKCZ010000028">
    <property type="protein sequence ID" value="MBN7799181.1"/>
    <property type="molecule type" value="Genomic_DNA"/>
</dbReference>
<sequence>MNDSFLIVLTGIGATAVMDLWSVVRKLLFGIPPANWGLVGRWIAYLAHGQFRHDPITATPSVHGERFIGWTAHYFIGIAYAVLLVAIYGSAWIHDPSVGPALTVGIATVAAPFFIMQPGMGAGIAGSRTPRPNATRLQSVLNHAVFGLGMYVSAWGMKLAFST</sequence>
<keyword evidence="1" id="KW-0812">Transmembrane</keyword>
<dbReference type="Pfam" id="PF11158">
    <property type="entry name" value="DUF2938"/>
    <property type="match status" value="1"/>
</dbReference>
<keyword evidence="1" id="KW-1133">Transmembrane helix</keyword>
<proteinExistence type="predicted"/>
<dbReference type="AlphaFoldDB" id="A0A939DJY5"/>
<gene>
    <name evidence="2" type="ORF">JYP50_21465</name>
</gene>
<feature type="transmembrane region" description="Helical" evidence="1">
    <location>
        <begin position="6"/>
        <end position="24"/>
    </location>
</feature>
<accession>A0A939DJY5</accession>
<keyword evidence="3" id="KW-1185">Reference proteome</keyword>
<feature type="transmembrane region" description="Helical" evidence="1">
    <location>
        <begin position="99"/>
        <end position="119"/>
    </location>
</feature>
<evidence type="ECO:0000313" key="2">
    <source>
        <dbReference type="EMBL" id="MBN7799181.1"/>
    </source>
</evidence>
<keyword evidence="1" id="KW-0472">Membrane</keyword>
<name>A0A939DJY5_9GAMM</name>
<comment type="caution">
    <text evidence="2">The sequence shown here is derived from an EMBL/GenBank/DDBJ whole genome shotgun (WGS) entry which is preliminary data.</text>
</comment>
<dbReference type="Proteomes" id="UP000664303">
    <property type="component" value="Unassembled WGS sequence"/>
</dbReference>